<accession>A0ABU9I0W4</accession>
<dbReference type="EMBL" id="JBBYHR010000008">
    <property type="protein sequence ID" value="MEL1245422.1"/>
    <property type="molecule type" value="Genomic_DNA"/>
</dbReference>
<dbReference type="Gene3D" id="2.60.40.1120">
    <property type="entry name" value="Carboxypeptidase-like, regulatory domain"/>
    <property type="match status" value="1"/>
</dbReference>
<keyword evidence="3" id="KW-1185">Reference proteome</keyword>
<feature type="signal peptide" evidence="1">
    <location>
        <begin position="1"/>
        <end position="18"/>
    </location>
</feature>
<evidence type="ECO:0000313" key="3">
    <source>
        <dbReference type="Proteomes" id="UP001464555"/>
    </source>
</evidence>
<sequence>MKQLLVLLLVVLSVPAFSQTISGYVYDEAENKPLEGAFVYLDGTTLSASTDANGFFRINAGQKYNSALIITFIGFETLRVEDPFGYGKPFKALLREDAISLNEVVINKKKGPFSRREMMRVFRDEFLGKSKAGSSCKIENEQDIILYYDPDDNTLHAEATKPLRIINDCLQYKIIFDLAGFAVSYKVKSLSPLYMSRSYFAGTTFFTDIAKKKEKAEKIRKETYLGSTVHLMKTIVAEDWQKQKFGFYTGSFPDNPKEYFAVSDSLNYKKVTLLKVPEASSAEKNIFINGPKPDAQHKFRGVSFNILYDKKEQSSFSFNKGYFYVDGNGLFFPINELTFGGYMAGMKAGDLLPADYEYKE</sequence>
<comment type="caution">
    <text evidence="2">The sequence shown here is derived from an EMBL/GenBank/DDBJ whole genome shotgun (WGS) entry which is preliminary data.</text>
</comment>
<reference evidence="2 3" key="1">
    <citation type="submission" date="2024-04" db="EMBL/GenBank/DDBJ databases">
        <title>Flavobacterium sp. DGU11 16S ribosomal RNA gene Genome sequencing and assembly.</title>
        <authorList>
            <person name="Park S."/>
        </authorList>
    </citation>
    <scope>NUCLEOTIDE SEQUENCE [LARGE SCALE GENOMIC DNA]</scope>
    <source>
        <strain evidence="2 3">DGU11</strain>
    </source>
</reference>
<dbReference type="Proteomes" id="UP001464555">
    <property type="component" value="Unassembled WGS sequence"/>
</dbReference>
<keyword evidence="1" id="KW-0732">Signal</keyword>
<dbReference type="SUPFAM" id="SSF49464">
    <property type="entry name" value="Carboxypeptidase regulatory domain-like"/>
    <property type="match status" value="1"/>
</dbReference>
<protein>
    <submittedName>
        <fullName evidence="2">Carboxypeptidase-like regulatory domain-containing protein</fullName>
    </submittedName>
</protein>
<dbReference type="InterPro" id="IPR008969">
    <property type="entry name" value="CarboxyPept-like_regulatory"/>
</dbReference>
<dbReference type="Pfam" id="PF13715">
    <property type="entry name" value="CarbopepD_reg_2"/>
    <property type="match status" value="1"/>
</dbReference>
<gene>
    <name evidence="2" type="ORF">AAEO56_14200</name>
</gene>
<evidence type="ECO:0000256" key="1">
    <source>
        <dbReference type="SAM" id="SignalP"/>
    </source>
</evidence>
<dbReference type="RefSeq" id="WP_341697735.1">
    <property type="nucleotide sequence ID" value="NZ_JBBYHR010000008.1"/>
</dbReference>
<feature type="chain" id="PRO_5045373853" evidence="1">
    <location>
        <begin position="19"/>
        <end position="360"/>
    </location>
</feature>
<proteinExistence type="predicted"/>
<name>A0ABU9I0W4_9FLAO</name>
<evidence type="ECO:0000313" key="2">
    <source>
        <dbReference type="EMBL" id="MEL1245422.1"/>
    </source>
</evidence>
<organism evidence="2 3">
    <name type="scientific">Flavobacterium arundinis</name>
    <dbReference type="NCBI Taxonomy" id="3139143"/>
    <lineage>
        <taxon>Bacteria</taxon>
        <taxon>Pseudomonadati</taxon>
        <taxon>Bacteroidota</taxon>
        <taxon>Flavobacteriia</taxon>
        <taxon>Flavobacteriales</taxon>
        <taxon>Flavobacteriaceae</taxon>
        <taxon>Flavobacterium</taxon>
    </lineage>
</organism>